<comment type="caution">
    <text evidence="1">The sequence shown here is derived from an EMBL/GenBank/DDBJ whole genome shotgun (WGS) entry which is preliminary data.</text>
</comment>
<gene>
    <name evidence="1" type="ORF">S01H1_02187</name>
</gene>
<reference evidence="1" key="1">
    <citation type="journal article" date="2014" name="Front. Microbiol.">
        <title>High frequency of phylogenetically diverse reductive dehalogenase-homologous genes in deep subseafloor sedimentary metagenomes.</title>
        <authorList>
            <person name="Kawai M."/>
            <person name="Futagami T."/>
            <person name="Toyoda A."/>
            <person name="Takaki Y."/>
            <person name="Nishi S."/>
            <person name="Hori S."/>
            <person name="Arai W."/>
            <person name="Tsubouchi T."/>
            <person name="Morono Y."/>
            <person name="Uchiyama I."/>
            <person name="Ito T."/>
            <person name="Fujiyama A."/>
            <person name="Inagaki F."/>
            <person name="Takami H."/>
        </authorList>
    </citation>
    <scope>NUCLEOTIDE SEQUENCE</scope>
    <source>
        <strain evidence="1">Expedition CK06-06</strain>
    </source>
</reference>
<protein>
    <submittedName>
        <fullName evidence="1">Uncharacterized protein</fullName>
    </submittedName>
</protein>
<name>X0SVR1_9ZZZZ</name>
<evidence type="ECO:0000313" key="1">
    <source>
        <dbReference type="EMBL" id="GAF85064.1"/>
    </source>
</evidence>
<dbReference type="PROSITE" id="PS51257">
    <property type="entry name" value="PROKAR_LIPOPROTEIN"/>
    <property type="match status" value="1"/>
</dbReference>
<proteinExistence type="predicted"/>
<dbReference type="AlphaFoldDB" id="X0SVR1"/>
<organism evidence="1">
    <name type="scientific">marine sediment metagenome</name>
    <dbReference type="NCBI Taxonomy" id="412755"/>
    <lineage>
        <taxon>unclassified sequences</taxon>
        <taxon>metagenomes</taxon>
        <taxon>ecological metagenomes</taxon>
    </lineage>
</organism>
<sequence>MTKKIEILIVVVILFLLAALFGCKDKAQEPNKWVITEAELLLWIDGEDEWPPKVINIMDGGKKIKYIPEPNELKGD</sequence>
<dbReference type="EMBL" id="BARS01001030">
    <property type="protein sequence ID" value="GAF85064.1"/>
    <property type="molecule type" value="Genomic_DNA"/>
</dbReference>
<accession>X0SVR1</accession>